<feature type="compositionally biased region" description="Polar residues" evidence="1">
    <location>
        <begin position="33"/>
        <end position="42"/>
    </location>
</feature>
<gene>
    <name evidence="2" type="ORF">GCM10010191_87630</name>
</gene>
<dbReference type="EMBL" id="BAAARW010000041">
    <property type="protein sequence ID" value="GAA2455077.1"/>
    <property type="molecule type" value="Genomic_DNA"/>
</dbReference>
<sequence>MSIHRQISALISTEAAHGTISAQRTSRRPGNRALSSCASGSESTTVAATTPTTQSTVRNRTPGRSVSSKRSA</sequence>
<name>A0ABN3KBH2_9ACTN</name>
<proteinExistence type="predicted"/>
<feature type="compositionally biased region" description="Polar residues" evidence="1">
    <location>
        <begin position="58"/>
        <end position="72"/>
    </location>
</feature>
<reference evidence="2 3" key="1">
    <citation type="journal article" date="2019" name="Int. J. Syst. Evol. Microbiol.">
        <title>The Global Catalogue of Microorganisms (GCM) 10K type strain sequencing project: providing services to taxonomists for standard genome sequencing and annotation.</title>
        <authorList>
            <consortium name="The Broad Institute Genomics Platform"/>
            <consortium name="The Broad Institute Genome Sequencing Center for Infectious Disease"/>
            <person name="Wu L."/>
            <person name="Ma J."/>
        </authorList>
    </citation>
    <scope>NUCLEOTIDE SEQUENCE [LARGE SCALE GENOMIC DNA]</scope>
    <source>
        <strain evidence="2 3">JCM 3325</strain>
    </source>
</reference>
<evidence type="ECO:0000256" key="1">
    <source>
        <dbReference type="SAM" id="MobiDB-lite"/>
    </source>
</evidence>
<keyword evidence="3" id="KW-1185">Reference proteome</keyword>
<dbReference type="Proteomes" id="UP001501231">
    <property type="component" value="Unassembled WGS sequence"/>
</dbReference>
<comment type="caution">
    <text evidence="2">The sequence shown here is derived from an EMBL/GenBank/DDBJ whole genome shotgun (WGS) entry which is preliminary data.</text>
</comment>
<feature type="compositionally biased region" description="Low complexity" evidence="1">
    <location>
        <begin position="43"/>
        <end position="57"/>
    </location>
</feature>
<feature type="region of interest" description="Disordered" evidence="1">
    <location>
        <begin position="17"/>
        <end position="72"/>
    </location>
</feature>
<organism evidence="2 3">
    <name type="scientific">Actinomadura vinacea</name>
    <dbReference type="NCBI Taxonomy" id="115336"/>
    <lineage>
        <taxon>Bacteria</taxon>
        <taxon>Bacillati</taxon>
        <taxon>Actinomycetota</taxon>
        <taxon>Actinomycetes</taxon>
        <taxon>Streptosporangiales</taxon>
        <taxon>Thermomonosporaceae</taxon>
        <taxon>Actinomadura</taxon>
    </lineage>
</organism>
<accession>A0ABN3KBH2</accession>
<evidence type="ECO:0000313" key="2">
    <source>
        <dbReference type="EMBL" id="GAA2455077.1"/>
    </source>
</evidence>
<protein>
    <submittedName>
        <fullName evidence="2">Uncharacterized protein</fullName>
    </submittedName>
</protein>
<evidence type="ECO:0000313" key="3">
    <source>
        <dbReference type="Proteomes" id="UP001501231"/>
    </source>
</evidence>